<evidence type="ECO:0000313" key="2">
    <source>
        <dbReference type="EMBL" id="MPD02842.1"/>
    </source>
</evidence>
<dbReference type="EMBL" id="VSRR010133345">
    <property type="protein sequence ID" value="MPD02842.1"/>
    <property type="molecule type" value="Genomic_DNA"/>
</dbReference>
<evidence type="ECO:0000256" key="1">
    <source>
        <dbReference type="SAM" id="MobiDB-lite"/>
    </source>
</evidence>
<feature type="region of interest" description="Disordered" evidence="1">
    <location>
        <begin position="26"/>
        <end position="56"/>
    </location>
</feature>
<dbReference type="AlphaFoldDB" id="A0A5B7JXV0"/>
<keyword evidence="3" id="KW-1185">Reference proteome</keyword>
<accession>A0A5B7JXV0</accession>
<reference evidence="2 3" key="1">
    <citation type="submission" date="2019-05" db="EMBL/GenBank/DDBJ databases">
        <title>Another draft genome of Portunus trituberculatus and its Hox gene families provides insights of decapod evolution.</title>
        <authorList>
            <person name="Jeong J.-H."/>
            <person name="Song I."/>
            <person name="Kim S."/>
            <person name="Choi T."/>
            <person name="Kim D."/>
            <person name="Ryu S."/>
            <person name="Kim W."/>
        </authorList>
    </citation>
    <scope>NUCLEOTIDE SEQUENCE [LARGE SCALE GENOMIC DNA]</scope>
    <source>
        <tissue evidence="2">Muscle</tissue>
    </source>
</reference>
<comment type="caution">
    <text evidence="2">The sequence shown here is derived from an EMBL/GenBank/DDBJ whole genome shotgun (WGS) entry which is preliminary data.</text>
</comment>
<protein>
    <submittedName>
        <fullName evidence="2">Uncharacterized protein</fullName>
    </submittedName>
</protein>
<name>A0A5B7JXV0_PORTR</name>
<evidence type="ECO:0000313" key="3">
    <source>
        <dbReference type="Proteomes" id="UP000324222"/>
    </source>
</evidence>
<organism evidence="2 3">
    <name type="scientific">Portunus trituberculatus</name>
    <name type="common">Swimming crab</name>
    <name type="synonym">Neptunus trituberculatus</name>
    <dbReference type="NCBI Taxonomy" id="210409"/>
    <lineage>
        <taxon>Eukaryota</taxon>
        <taxon>Metazoa</taxon>
        <taxon>Ecdysozoa</taxon>
        <taxon>Arthropoda</taxon>
        <taxon>Crustacea</taxon>
        <taxon>Multicrustacea</taxon>
        <taxon>Malacostraca</taxon>
        <taxon>Eumalacostraca</taxon>
        <taxon>Eucarida</taxon>
        <taxon>Decapoda</taxon>
        <taxon>Pleocyemata</taxon>
        <taxon>Brachyura</taxon>
        <taxon>Eubrachyura</taxon>
        <taxon>Portunoidea</taxon>
        <taxon>Portunidae</taxon>
        <taxon>Portuninae</taxon>
        <taxon>Portunus</taxon>
    </lineage>
</organism>
<dbReference type="Proteomes" id="UP000324222">
    <property type="component" value="Unassembled WGS sequence"/>
</dbReference>
<sequence>MPSHKTINPWNRNTFPYSTFIVSVKRGASQQRPQHATTSELHQSHLTAPSVPPPSRHRLTITFVPPPPRHRLTITVPPPPLHRLTIPTLSYGHQDK</sequence>
<proteinExistence type="predicted"/>
<gene>
    <name evidence="2" type="ORF">E2C01_098448</name>
</gene>
<feature type="compositionally biased region" description="Polar residues" evidence="1">
    <location>
        <begin position="28"/>
        <end position="47"/>
    </location>
</feature>